<organism evidence="2 3">
    <name type="scientific">Lentzea flaviverrucosa</name>
    <dbReference type="NCBI Taxonomy" id="200379"/>
    <lineage>
        <taxon>Bacteria</taxon>
        <taxon>Bacillati</taxon>
        <taxon>Actinomycetota</taxon>
        <taxon>Actinomycetes</taxon>
        <taxon>Pseudonocardiales</taxon>
        <taxon>Pseudonocardiaceae</taxon>
        <taxon>Lentzea</taxon>
    </lineage>
</organism>
<protein>
    <submittedName>
        <fullName evidence="2">ATP-dependent Clp protease adaptor protein ClpS</fullName>
    </submittedName>
</protein>
<keyword evidence="2" id="KW-0378">Hydrolase</keyword>
<dbReference type="GO" id="GO:0030163">
    <property type="term" value="P:protein catabolic process"/>
    <property type="evidence" value="ECO:0007669"/>
    <property type="project" value="InterPro"/>
</dbReference>
<evidence type="ECO:0000259" key="1">
    <source>
        <dbReference type="Pfam" id="PF02617"/>
    </source>
</evidence>
<dbReference type="Pfam" id="PF02617">
    <property type="entry name" value="ClpS"/>
    <property type="match status" value="1"/>
</dbReference>
<dbReference type="InterPro" id="IPR014719">
    <property type="entry name" value="Ribosomal_bL12_C/ClpS-like"/>
</dbReference>
<gene>
    <name evidence="2" type="ORF">SAMN05216195_11459</name>
</gene>
<dbReference type="InterPro" id="IPR003769">
    <property type="entry name" value="ClpS_core"/>
</dbReference>
<keyword evidence="2" id="KW-0645">Protease</keyword>
<dbReference type="Proteomes" id="UP000199028">
    <property type="component" value="Unassembled WGS sequence"/>
</dbReference>
<keyword evidence="3" id="KW-1185">Reference proteome</keyword>
<dbReference type="GO" id="GO:0008233">
    <property type="term" value="F:peptidase activity"/>
    <property type="evidence" value="ECO:0007669"/>
    <property type="project" value="UniProtKB-KW"/>
</dbReference>
<dbReference type="GO" id="GO:0006508">
    <property type="term" value="P:proteolysis"/>
    <property type="evidence" value="ECO:0007669"/>
    <property type="project" value="UniProtKB-KW"/>
</dbReference>
<dbReference type="Gene3D" id="3.30.1390.10">
    <property type="match status" value="1"/>
</dbReference>
<reference evidence="3" key="1">
    <citation type="submission" date="2016-10" db="EMBL/GenBank/DDBJ databases">
        <authorList>
            <person name="Varghese N."/>
            <person name="Submissions S."/>
        </authorList>
    </citation>
    <scope>NUCLEOTIDE SEQUENCE [LARGE SCALE GENOMIC DNA]</scope>
    <source>
        <strain evidence="3">CGMCC 4.578</strain>
    </source>
</reference>
<evidence type="ECO:0000313" key="3">
    <source>
        <dbReference type="Proteomes" id="UP000199028"/>
    </source>
</evidence>
<dbReference type="SUPFAM" id="SSF54736">
    <property type="entry name" value="ClpS-like"/>
    <property type="match status" value="1"/>
</dbReference>
<evidence type="ECO:0000313" key="2">
    <source>
        <dbReference type="EMBL" id="SES43219.1"/>
    </source>
</evidence>
<feature type="domain" description="Adaptor protein ClpS core" evidence="1">
    <location>
        <begin position="13"/>
        <end position="75"/>
    </location>
</feature>
<accession>A0A1H9XAY9</accession>
<dbReference type="EMBL" id="FOFT01000014">
    <property type="protein sequence ID" value="SES43219.1"/>
    <property type="molecule type" value="Genomic_DNA"/>
</dbReference>
<name>A0A1H9XAY9_9PSEU</name>
<sequence length="88" mass="9801">MALPHTLPVISGERWQVVVHNDDHNVFAVVHHLLRKVCGASDAVAREKTTEVHRNGRAVVGEYGSRDEAEMIALDLIRFGLRTTFGKV</sequence>
<dbReference type="AlphaFoldDB" id="A0A1H9XAY9"/>
<proteinExistence type="predicted"/>